<evidence type="ECO:0000256" key="3">
    <source>
        <dbReference type="ARBA" id="ARBA00022448"/>
    </source>
</evidence>
<feature type="transmembrane region" description="Helical" evidence="23">
    <location>
        <begin position="856"/>
        <end position="877"/>
    </location>
</feature>
<feature type="compositionally biased region" description="Polar residues" evidence="22">
    <location>
        <begin position="41"/>
        <end position="56"/>
    </location>
</feature>
<evidence type="ECO:0000256" key="4">
    <source>
        <dbReference type="ARBA" id="ARBA00022475"/>
    </source>
</evidence>
<keyword evidence="9" id="KW-0067">ATP-binding</keyword>
<dbReference type="Pfam" id="PF00122">
    <property type="entry name" value="E1-E2_ATPase"/>
    <property type="match status" value="1"/>
</dbReference>
<keyword evidence="6 23" id="KW-0812">Transmembrane</keyword>
<dbReference type="SUPFAM" id="SSF81660">
    <property type="entry name" value="Metal cation-transporting ATPase, ATP-binding domain N"/>
    <property type="match status" value="1"/>
</dbReference>
<dbReference type="InterPro" id="IPR044492">
    <property type="entry name" value="P_typ_ATPase_HD_dom"/>
</dbReference>
<feature type="transmembrane region" description="Helical" evidence="23">
    <location>
        <begin position="99"/>
        <end position="119"/>
    </location>
</feature>
<dbReference type="InterPro" id="IPR023214">
    <property type="entry name" value="HAD_sf"/>
</dbReference>
<evidence type="ECO:0000259" key="24">
    <source>
        <dbReference type="SMART" id="SM00831"/>
    </source>
</evidence>
<dbReference type="GO" id="GO:0008554">
    <property type="term" value="F:P-type sodium transporter activity"/>
    <property type="evidence" value="ECO:0007669"/>
    <property type="project" value="UniProtKB-EC"/>
</dbReference>
<evidence type="ECO:0000256" key="2">
    <source>
        <dbReference type="ARBA" id="ARBA00004651"/>
    </source>
</evidence>
<keyword evidence="12" id="KW-1278">Translocase</keyword>
<dbReference type="Pfam" id="PF00690">
    <property type="entry name" value="Cation_ATPase_N"/>
    <property type="match status" value="1"/>
</dbReference>
<feature type="domain" description="Cation-transporting P-type ATPase N-terminal" evidence="24">
    <location>
        <begin position="50"/>
        <end position="124"/>
    </location>
</feature>
<evidence type="ECO:0000256" key="18">
    <source>
        <dbReference type="ARBA" id="ARBA00035017"/>
    </source>
</evidence>
<evidence type="ECO:0000256" key="19">
    <source>
        <dbReference type="ARBA" id="ARBA00035029"/>
    </source>
</evidence>
<keyword evidence="14" id="KW-0915">Sodium</keyword>
<dbReference type="GO" id="GO:0016887">
    <property type="term" value="F:ATP hydrolysis activity"/>
    <property type="evidence" value="ECO:0007669"/>
    <property type="project" value="InterPro"/>
</dbReference>
<evidence type="ECO:0000256" key="5">
    <source>
        <dbReference type="ARBA" id="ARBA00022538"/>
    </source>
</evidence>
<organism evidence="25 26">
    <name type="scientific">Conoideocrella luteorostrata</name>
    <dbReference type="NCBI Taxonomy" id="1105319"/>
    <lineage>
        <taxon>Eukaryota</taxon>
        <taxon>Fungi</taxon>
        <taxon>Dikarya</taxon>
        <taxon>Ascomycota</taxon>
        <taxon>Pezizomycotina</taxon>
        <taxon>Sordariomycetes</taxon>
        <taxon>Hypocreomycetidae</taxon>
        <taxon>Hypocreales</taxon>
        <taxon>Clavicipitaceae</taxon>
        <taxon>Conoideocrella</taxon>
    </lineage>
</organism>
<dbReference type="InterPro" id="IPR036412">
    <property type="entry name" value="HAD-like_sf"/>
</dbReference>
<sequence>MGEPLVISTNGAEHANSSSSDSSTPTSPDDQPPIAEPPDIGSNSSEKPTCYHTHSAQGVADRLGTDPDHGLSDEEAAARLVRDGPNAIKGAKGLSLWEIFLQQVANALTVVLIAVAAISYTIGDYIEGSVVVAVIVLNIVVGLIQDYRAEQTIQSLYALSTPKCKVIRDGHSDTVKAETLVKGDLVSLATGDVVPADLRLVQSINLSTDEAHLTGESVPISKNPDAVFTDADMPVGDRFNIAFSGSSVTRGRATGVVISTGMETEVGQIAELLRKKKKDAKGNNSVTKALYTSYQTVLSILGLEGTPLQVTLSKFALLLFGLAILLAVIVFSVNLWDINDDVLLYGICVGVAVIPESLLAVLTVTMAVATKAMVKGHVIVRQMPSLEAVGGVTNICSDKTGTLTQGRMITRKVWLRDGLTGTVNDTADPYDPSSGTVSWSGSLIGTCINAFLNTLVLCNNATVSDGKKEPETDSSSVTTAFEPADWKAMGEPTEIALKVFAMRFGKSTGSDLLTAEHPFDSSCKMMSVVYGNGLEKERHVYTKGAVEILLPKLDENEELKNAIHAKAEELASEGLRVLCIADKVMAGEAEEFQDRAKVESGLRFLGLAGLYDPPRPETAGAVKQCREAGVTVHMVTGDHIKTATAIAYEVGILSSDAPLPPAAVMSAADFGNMSDDQIDALDTLPLVIARCSPLTKVRVIQALHRRKAFCIMTGDGVNDSPALKQADVGIAMGDRGSDVAKEASDMVLTDDNFASIVTGIQEGRRLSDNIQKFLLHLLTSNLAQVILLLIGLAFKDTEDVAVFPLSPLEILWANLVTSSPLALGLGLEEAQPDILQRPPRSLQSGVFTLDLVRDQLIYGTFMGSLCLAAFMLVAFAISGKGFHDLPHGCNDGVSETCDPVFRARATTFATLSFLLLVTAWEVKHFHRSLFAMDERWSGPSSVFKTVYHNTFLFWSVIAGFLATFLVIYIPYVNRYVFKHSGLEWEWGVVTGCVVAYVGLVEGWKAVKRRYGLGIKVHSISRGQV</sequence>
<evidence type="ECO:0000256" key="16">
    <source>
        <dbReference type="ARBA" id="ARBA00023136"/>
    </source>
</evidence>
<evidence type="ECO:0000256" key="1">
    <source>
        <dbReference type="ARBA" id="ARBA00001946"/>
    </source>
</evidence>
<comment type="cofactor">
    <cofactor evidence="1">
        <name>Mg(2+)</name>
        <dbReference type="ChEBI" id="CHEBI:18420"/>
    </cofactor>
</comment>
<keyword evidence="4" id="KW-1003">Cell membrane</keyword>
<dbReference type="FunFam" id="3.40.50.1000:FF:000047">
    <property type="entry name" value="Sodium P-type ATPase"/>
    <property type="match status" value="1"/>
</dbReference>
<evidence type="ECO:0000256" key="7">
    <source>
        <dbReference type="ARBA" id="ARBA00022723"/>
    </source>
</evidence>
<dbReference type="FunFam" id="2.70.150.10:FF:000016">
    <property type="entry name" value="Calcium-transporting P-type ATPase putative"/>
    <property type="match status" value="1"/>
</dbReference>
<keyword evidence="16 23" id="KW-0472">Membrane</keyword>
<dbReference type="InterPro" id="IPR023298">
    <property type="entry name" value="ATPase_P-typ_TM_dom_sf"/>
</dbReference>
<evidence type="ECO:0000313" key="26">
    <source>
        <dbReference type="Proteomes" id="UP001251528"/>
    </source>
</evidence>
<dbReference type="NCBIfam" id="TIGR01523">
    <property type="entry name" value="ATPase-IID_K-Na"/>
    <property type="match status" value="1"/>
</dbReference>
<evidence type="ECO:0000256" key="14">
    <source>
        <dbReference type="ARBA" id="ARBA00023053"/>
    </source>
</evidence>
<feature type="transmembrane region" description="Helical" evidence="23">
    <location>
        <begin position="342"/>
        <end position="369"/>
    </location>
</feature>
<dbReference type="Gene3D" id="3.40.1110.10">
    <property type="entry name" value="Calcium-transporting ATPase, cytoplasmic domain N"/>
    <property type="match status" value="1"/>
</dbReference>
<evidence type="ECO:0000256" key="20">
    <source>
        <dbReference type="ARBA" id="ARBA00048599"/>
    </source>
</evidence>
<comment type="similarity">
    <text evidence="18">Belongs to the cation transport ATPase (P-type) (TC 3.A.3) family. Type IID subfamily.</text>
</comment>
<accession>A0AAJ0CF31</accession>
<evidence type="ECO:0000256" key="15">
    <source>
        <dbReference type="ARBA" id="ARBA00023065"/>
    </source>
</evidence>
<evidence type="ECO:0000256" key="17">
    <source>
        <dbReference type="ARBA" id="ARBA00023201"/>
    </source>
</evidence>
<proteinExistence type="inferred from homology"/>
<keyword evidence="15" id="KW-0406">Ion transport</keyword>
<feature type="transmembrane region" description="Helical" evidence="23">
    <location>
        <begin position="984"/>
        <end position="1003"/>
    </location>
</feature>
<dbReference type="Gene3D" id="2.70.150.10">
    <property type="entry name" value="Calcium-transporting ATPase, cytoplasmic transduction domain A"/>
    <property type="match status" value="1"/>
</dbReference>
<dbReference type="SUPFAM" id="SSF81665">
    <property type="entry name" value="Calcium ATPase, transmembrane domain M"/>
    <property type="match status" value="1"/>
</dbReference>
<evidence type="ECO:0000256" key="13">
    <source>
        <dbReference type="ARBA" id="ARBA00022989"/>
    </source>
</evidence>
<comment type="subcellular location">
    <subcellularLocation>
        <location evidence="2">Cell membrane</location>
        <topology evidence="2">Multi-pass membrane protein</topology>
    </subcellularLocation>
</comment>
<dbReference type="Gene3D" id="3.40.50.1000">
    <property type="entry name" value="HAD superfamily/HAD-like"/>
    <property type="match status" value="1"/>
</dbReference>
<dbReference type="Pfam" id="PF13246">
    <property type="entry name" value="Cation_ATPase"/>
    <property type="match status" value="1"/>
</dbReference>
<feature type="transmembrane region" description="Helical" evidence="23">
    <location>
        <begin position="315"/>
        <end position="336"/>
    </location>
</feature>
<dbReference type="PANTHER" id="PTHR42861">
    <property type="entry name" value="CALCIUM-TRANSPORTING ATPASE"/>
    <property type="match status" value="1"/>
</dbReference>
<keyword evidence="7" id="KW-0479">Metal-binding</keyword>
<evidence type="ECO:0000256" key="23">
    <source>
        <dbReference type="SAM" id="Phobius"/>
    </source>
</evidence>
<dbReference type="InterPro" id="IPR001757">
    <property type="entry name" value="P_typ_ATPase"/>
</dbReference>
<comment type="caution">
    <text evidence="25">The sequence shown here is derived from an EMBL/GenBank/DDBJ whole genome shotgun (WGS) entry which is preliminary data.</text>
</comment>
<dbReference type="SFLD" id="SFLDS00003">
    <property type="entry name" value="Haloacid_Dehalogenase"/>
    <property type="match status" value="1"/>
</dbReference>
<dbReference type="SUPFAM" id="SSF81653">
    <property type="entry name" value="Calcium ATPase, transduction domain A"/>
    <property type="match status" value="1"/>
</dbReference>
<dbReference type="PRINTS" id="PR00119">
    <property type="entry name" value="CATATPASE"/>
</dbReference>
<feature type="transmembrane region" description="Helical" evidence="23">
    <location>
        <begin position="125"/>
        <end position="144"/>
    </location>
</feature>
<evidence type="ECO:0000256" key="21">
    <source>
        <dbReference type="ARBA" id="ARBA00049499"/>
    </source>
</evidence>
<evidence type="ECO:0000313" key="25">
    <source>
        <dbReference type="EMBL" id="KAK2591377.1"/>
    </source>
</evidence>
<feature type="region of interest" description="Disordered" evidence="22">
    <location>
        <begin position="1"/>
        <end position="71"/>
    </location>
</feature>
<name>A0AAJ0CF31_9HYPO</name>
<dbReference type="GO" id="GO:0005886">
    <property type="term" value="C:plasma membrane"/>
    <property type="evidence" value="ECO:0007669"/>
    <property type="project" value="UniProtKB-SubCell"/>
</dbReference>
<keyword evidence="13 23" id="KW-1133">Transmembrane helix</keyword>
<dbReference type="SFLD" id="SFLDG00002">
    <property type="entry name" value="C1.7:_P-type_atpase_like"/>
    <property type="match status" value="1"/>
</dbReference>
<keyword evidence="26" id="KW-1185">Reference proteome</keyword>
<evidence type="ECO:0000256" key="10">
    <source>
        <dbReference type="ARBA" id="ARBA00022842"/>
    </source>
</evidence>
<keyword evidence="5" id="KW-0633">Potassium transport</keyword>
<keyword evidence="17" id="KW-0739">Sodium transport</keyword>
<dbReference type="GO" id="GO:0006813">
    <property type="term" value="P:potassium ion transport"/>
    <property type="evidence" value="ECO:0007669"/>
    <property type="project" value="UniProtKB-KW"/>
</dbReference>
<dbReference type="Pfam" id="PF08282">
    <property type="entry name" value="Hydrolase_3"/>
    <property type="match status" value="1"/>
</dbReference>
<dbReference type="SFLD" id="SFLDF00027">
    <property type="entry name" value="p-type_atpase"/>
    <property type="match status" value="1"/>
</dbReference>
<dbReference type="FunFam" id="3.40.50.1000:FF:000001">
    <property type="entry name" value="Phospholipid-transporting ATPase IC"/>
    <property type="match status" value="1"/>
</dbReference>
<dbReference type="InterPro" id="IPR023299">
    <property type="entry name" value="ATPase_P-typ_cyto_dom_N"/>
</dbReference>
<dbReference type="InterPro" id="IPR059000">
    <property type="entry name" value="ATPase_P-type_domA"/>
</dbReference>
<dbReference type="Pfam" id="PF00689">
    <property type="entry name" value="Cation_ATPase_C"/>
    <property type="match status" value="1"/>
</dbReference>
<keyword evidence="3" id="KW-0813">Transport</keyword>
<dbReference type="InterPro" id="IPR006414">
    <property type="entry name" value="P-type_ATPase_IID"/>
</dbReference>
<dbReference type="PROSITE" id="PS00154">
    <property type="entry name" value="ATPASE_E1_E2"/>
    <property type="match status" value="1"/>
</dbReference>
<evidence type="ECO:0000256" key="9">
    <source>
        <dbReference type="ARBA" id="ARBA00022840"/>
    </source>
</evidence>
<dbReference type="AlphaFoldDB" id="A0AAJ0CF31"/>
<comment type="catalytic activity">
    <reaction evidence="21">
        <text>Na(+)(in) + ATP + H2O = Na(+)(out) + ADP + phosphate + H(+)</text>
        <dbReference type="Rhea" id="RHEA:14633"/>
        <dbReference type="ChEBI" id="CHEBI:15377"/>
        <dbReference type="ChEBI" id="CHEBI:15378"/>
        <dbReference type="ChEBI" id="CHEBI:29101"/>
        <dbReference type="ChEBI" id="CHEBI:30616"/>
        <dbReference type="ChEBI" id="CHEBI:43474"/>
        <dbReference type="ChEBI" id="CHEBI:456216"/>
        <dbReference type="EC" id="7.2.2.3"/>
    </reaction>
    <physiologicalReaction direction="left-to-right" evidence="21">
        <dbReference type="Rhea" id="RHEA:14634"/>
    </physiologicalReaction>
</comment>
<keyword evidence="11" id="KW-0630">Potassium</keyword>
<dbReference type="GO" id="GO:0046872">
    <property type="term" value="F:metal ion binding"/>
    <property type="evidence" value="ECO:0007669"/>
    <property type="project" value="UniProtKB-KW"/>
</dbReference>
<evidence type="ECO:0000256" key="12">
    <source>
        <dbReference type="ARBA" id="ARBA00022967"/>
    </source>
</evidence>
<comment type="catalytic activity">
    <reaction evidence="20">
        <text>K(+)(in) + ATP + H2O = K(+)(out) + ADP + phosphate + H(+)</text>
        <dbReference type="Rhea" id="RHEA:75815"/>
        <dbReference type="ChEBI" id="CHEBI:15377"/>
        <dbReference type="ChEBI" id="CHEBI:15378"/>
        <dbReference type="ChEBI" id="CHEBI:29103"/>
        <dbReference type="ChEBI" id="CHEBI:30616"/>
        <dbReference type="ChEBI" id="CHEBI:43474"/>
        <dbReference type="ChEBI" id="CHEBI:456216"/>
    </reaction>
</comment>
<protein>
    <recommendedName>
        <fullName evidence="19">P-type Na(+) transporter</fullName>
        <ecNumber evidence="19">7.2.2.3</ecNumber>
    </recommendedName>
</protein>
<dbReference type="NCBIfam" id="TIGR01494">
    <property type="entry name" value="ATPase_P-type"/>
    <property type="match status" value="3"/>
</dbReference>
<feature type="transmembrane region" description="Helical" evidence="23">
    <location>
        <begin position="951"/>
        <end position="972"/>
    </location>
</feature>
<evidence type="ECO:0000256" key="11">
    <source>
        <dbReference type="ARBA" id="ARBA00022958"/>
    </source>
</evidence>
<feature type="transmembrane region" description="Helical" evidence="23">
    <location>
        <begin position="773"/>
        <end position="794"/>
    </location>
</feature>
<evidence type="ECO:0000256" key="8">
    <source>
        <dbReference type="ARBA" id="ARBA00022741"/>
    </source>
</evidence>
<keyword evidence="10" id="KW-0460">Magnesium</keyword>
<dbReference type="Gene3D" id="1.20.1110.10">
    <property type="entry name" value="Calcium-transporting ATPase, transmembrane domain"/>
    <property type="match status" value="1"/>
</dbReference>
<dbReference type="InterPro" id="IPR006068">
    <property type="entry name" value="ATPase_P-typ_cation-transptr_C"/>
</dbReference>
<gene>
    <name evidence="25" type="ORF">QQS21_010921</name>
</gene>
<dbReference type="InterPro" id="IPR004014">
    <property type="entry name" value="ATPase_P-typ_cation-transptr_N"/>
</dbReference>
<feature type="compositionally biased region" description="Low complexity" evidence="22">
    <location>
        <begin position="17"/>
        <end position="29"/>
    </location>
</feature>
<dbReference type="SUPFAM" id="SSF56784">
    <property type="entry name" value="HAD-like"/>
    <property type="match status" value="1"/>
</dbReference>
<dbReference type="InterPro" id="IPR018303">
    <property type="entry name" value="ATPase_P-typ_P_site"/>
</dbReference>
<dbReference type="Proteomes" id="UP001251528">
    <property type="component" value="Unassembled WGS sequence"/>
</dbReference>
<dbReference type="PRINTS" id="PR00120">
    <property type="entry name" value="HATPASE"/>
</dbReference>
<evidence type="ECO:0000256" key="22">
    <source>
        <dbReference type="SAM" id="MobiDB-lite"/>
    </source>
</evidence>
<keyword evidence="8" id="KW-0547">Nucleotide-binding</keyword>
<dbReference type="SMART" id="SM00831">
    <property type="entry name" value="Cation_ATPase_N"/>
    <property type="match status" value="1"/>
</dbReference>
<evidence type="ECO:0000256" key="6">
    <source>
        <dbReference type="ARBA" id="ARBA00022692"/>
    </source>
</evidence>
<dbReference type="EMBL" id="JASWJB010000340">
    <property type="protein sequence ID" value="KAK2591377.1"/>
    <property type="molecule type" value="Genomic_DNA"/>
</dbReference>
<dbReference type="GO" id="GO:0005524">
    <property type="term" value="F:ATP binding"/>
    <property type="evidence" value="ECO:0007669"/>
    <property type="project" value="UniProtKB-KW"/>
</dbReference>
<dbReference type="InterPro" id="IPR008250">
    <property type="entry name" value="ATPase_P-typ_transduc_dom_A_sf"/>
</dbReference>
<dbReference type="EC" id="7.2.2.3" evidence="19"/>
<reference evidence="25" key="1">
    <citation type="submission" date="2023-06" db="EMBL/GenBank/DDBJ databases">
        <title>Conoideocrella luteorostrata (Hypocreales: Clavicipitaceae), a potential biocontrol fungus for elongate hemlock scale in United States Christmas tree production areas.</title>
        <authorList>
            <person name="Barrett H."/>
            <person name="Lovett B."/>
            <person name="Macias A.M."/>
            <person name="Stajich J.E."/>
            <person name="Kasson M.T."/>
        </authorList>
    </citation>
    <scope>NUCLEOTIDE SEQUENCE</scope>
    <source>
        <strain evidence="25">ARSEF 14590</strain>
    </source>
</reference>